<feature type="domain" description="Pyrroline-5-carboxylate reductase catalytic N-terminal" evidence="2">
    <location>
        <begin position="98"/>
        <end position="176"/>
    </location>
</feature>
<reference evidence="3 4" key="1">
    <citation type="submission" date="2024-02" db="EMBL/GenBank/DDBJ databases">
        <authorList>
            <person name="Daric V."/>
            <person name="Darras S."/>
        </authorList>
    </citation>
    <scope>NUCLEOTIDE SEQUENCE [LARGE SCALE GENOMIC DNA]</scope>
</reference>
<accession>A0ABP0F9V3</accession>
<comment type="similarity">
    <text evidence="1">Belongs to the pyrroline-5-carboxylate reductase family.</text>
</comment>
<keyword evidence="4" id="KW-1185">Reference proteome</keyword>
<protein>
    <recommendedName>
        <fullName evidence="2">Pyrroline-5-carboxylate reductase catalytic N-terminal domain-containing protein</fullName>
    </recommendedName>
</protein>
<dbReference type="Gene3D" id="3.40.50.720">
    <property type="entry name" value="NAD(P)-binding Rossmann-like Domain"/>
    <property type="match status" value="1"/>
</dbReference>
<evidence type="ECO:0000259" key="2">
    <source>
        <dbReference type="Pfam" id="PF03807"/>
    </source>
</evidence>
<evidence type="ECO:0000313" key="3">
    <source>
        <dbReference type="EMBL" id="CAK8676482.1"/>
    </source>
</evidence>
<dbReference type="Proteomes" id="UP001642483">
    <property type="component" value="Unassembled WGS sequence"/>
</dbReference>
<dbReference type="PANTHER" id="PTHR11645:SF58">
    <property type="entry name" value="NADP-DEPENDENT OXIDOREDUCTASE DOMAIN-CONTAINING PROTEIN 1"/>
    <property type="match status" value="1"/>
</dbReference>
<dbReference type="PANTHER" id="PTHR11645">
    <property type="entry name" value="PYRROLINE-5-CARBOXYLATE REDUCTASE"/>
    <property type="match status" value="1"/>
</dbReference>
<dbReference type="EMBL" id="CAWYQH010000035">
    <property type="protein sequence ID" value="CAK8676482.1"/>
    <property type="molecule type" value="Genomic_DNA"/>
</dbReference>
<dbReference type="Pfam" id="PF03807">
    <property type="entry name" value="F420_oxidored"/>
    <property type="match status" value="1"/>
</dbReference>
<proteinExistence type="inferred from homology"/>
<dbReference type="InterPro" id="IPR028939">
    <property type="entry name" value="P5C_Rdtase_cat_N"/>
</dbReference>
<evidence type="ECO:0000313" key="4">
    <source>
        <dbReference type="Proteomes" id="UP001642483"/>
    </source>
</evidence>
<organism evidence="3 4">
    <name type="scientific">Clavelina lepadiformis</name>
    <name type="common">Light-bulb sea squirt</name>
    <name type="synonym">Ascidia lepadiformis</name>
    <dbReference type="NCBI Taxonomy" id="159417"/>
    <lineage>
        <taxon>Eukaryota</taxon>
        <taxon>Metazoa</taxon>
        <taxon>Chordata</taxon>
        <taxon>Tunicata</taxon>
        <taxon>Ascidiacea</taxon>
        <taxon>Aplousobranchia</taxon>
        <taxon>Clavelinidae</taxon>
        <taxon>Clavelina</taxon>
    </lineage>
</organism>
<sequence>MSLQRRLSRQELVTHKNRKDITNDLSSLSFENALTAEERQYLPLRARYHAFAVTSCAHAAYIVAVLNEMRQVLSEIKNPINKKTIKFLNQTPPRNPLRVGFIGCGRLGKQIVSCLLTFSDIRPEEIIISTRRPSTLTSFRKAGIRCIFDNREVVASSNILFLCCLPANLSTVSDEIAGFISTDCLIFSYVTGICLPRLKQMLQHNNVAKMEFTWSMKNANKTWDIGDDVTSALEKEWIAELTCSLSPTTKTNGIVWTSPKLFETAIYAALNMCPSLGVTTKEAINLINIVFLAKNETDKGRLTWKHFLDNESLAYVDLGNLPVFDMFHIGTQDTPFTDVLQCSDEVLRLMLTKKYLSTFNRFRNSKDS</sequence>
<name>A0ABP0F9V3_CLALP</name>
<gene>
    <name evidence="3" type="ORF">CVLEPA_LOCUS5950</name>
</gene>
<evidence type="ECO:0000256" key="1">
    <source>
        <dbReference type="ARBA" id="ARBA00005525"/>
    </source>
</evidence>
<comment type="caution">
    <text evidence="3">The sequence shown here is derived from an EMBL/GenBank/DDBJ whole genome shotgun (WGS) entry which is preliminary data.</text>
</comment>
<dbReference type="InterPro" id="IPR036291">
    <property type="entry name" value="NAD(P)-bd_dom_sf"/>
</dbReference>
<dbReference type="SUPFAM" id="SSF51735">
    <property type="entry name" value="NAD(P)-binding Rossmann-fold domains"/>
    <property type="match status" value="1"/>
</dbReference>